<dbReference type="EMBL" id="JADUNO010000107">
    <property type="protein sequence ID" value="MBH1641583.1"/>
    <property type="molecule type" value="Genomic_DNA"/>
</dbReference>
<sequence>MTEDELLLEQLYRMSGILTAEPDSSSYVLVSRSLFHCDQEVRERAVFIGGLRWADPLILGCFIGIITVGMEPVDDNRRLMVESLVSAALRGRLDAISIGSWLGTVIGSSDLNSLQAKAAYIGLLRIKGGISTAEFACLDYDDVVVDSSIIS</sequence>
<accession>A0AA41CID0</accession>
<gene>
    <name evidence="1" type="ORF">I5U57_19285</name>
</gene>
<dbReference type="AlphaFoldDB" id="A0AA41CID0"/>
<comment type="caution">
    <text evidence="1">The sequence shown here is derived from an EMBL/GenBank/DDBJ whole genome shotgun (WGS) entry which is preliminary data.</text>
</comment>
<proteinExistence type="predicted"/>
<dbReference type="Proteomes" id="UP000616785">
    <property type="component" value="Unassembled WGS sequence"/>
</dbReference>
<name>A0AA41CID0_STEMA</name>
<evidence type="ECO:0000313" key="1">
    <source>
        <dbReference type="EMBL" id="MBH1641583.1"/>
    </source>
</evidence>
<protein>
    <submittedName>
        <fullName evidence="1">Uncharacterized protein</fullName>
    </submittedName>
</protein>
<reference evidence="1" key="1">
    <citation type="submission" date="2020-11" db="EMBL/GenBank/DDBJ databases">
        <title>Enhanced detection system for hospital associated transmission using whole genome sequencing surveillance.</title>
        <authorList>
            <person name="Harrison L.H."/>
            <person name="Van Tyne D."/>
            <person name="Marsh J.W."/>
            <person name="Griffith M.P."/>
            <person name="Snyder D.J."/>
            <person name="Cooper V.S."/>
            <person name="Mustapha M."/>
        </authorList>
    </citation>
    <scope>NUCLEOTIDE SEQUENCE</scope>
    <source>
        <strain evidence="1">STEN00092</strain>
    </source>
</reference>
<evidence type="ECO:0000313" key="2">
    <source>
        <dbReference type="Proteomes" id="UP000616785"/>
    </source>
</evidence>
<organism evidence="1 2">
    <name type="scientific">Stenotrophomonas maltophilia</name>
    <name type="common">Pseudomonas maltophilia</name>
    <name type="synonym">Xanthomonas maltophilia</name>
    <dbReference type="NCBI Taxonomy" id="40324"/>
    <lineage>
        <taxon>Bacteria</taxon>
        <taxon>Pseudomonadati</taxon>
        <taxon>Pseudomonadota</taxon>
        <taxon>Gammaproteobacteria</taxon>
        <taxon>Lysobacterales</taxon>
        <taxon>Lysobacteraceae</taxon>
        <taxon>Stenotrophomonas</taxon>
        <taxon>Stenotrophomonas maltophilia group</taxon>
    </lineage>
</organism>